<dbReference type="Pfam" id="PF05678">
    <property type="entry name" value="VQ"/>
    <property type="match status" value="1"/>
</dbReference>
<evidence type="ECO:0000313" key="4">
    <source>
        <dbReference type="Proteomes" id="UP000594261"/>
    </source>
</evidence>
<organism evidence="3 4">
    <name type="scientific">Quercus lobata</name>
    <name type="common">Valley oak</name>
    <dbReference type="NCBI Taxonomy" id="97700"/>
    <lineage>
        <taxon>Eukaryota</taxon>
        <taxon>Viridiplantae</taxon>
        <taxon>Streptophyta</taxon>
        <taxon>Embryophyta</taxon>
        <taxon>Tracheophyta</taxon>
        <taxon>Spermatophyta</taxon>
        <taxon>Magnoliopsida</taxon>
        <taxon>eudicotyledons</taxon>
        <taxon>Gunneridae</taxon>
        <taxon>Pentapetalae</taxon>
        <taxon>rosids</taxon>
        <taxon>fabids</taxon>
        <taxon>Fagales</taxon>
        <taxon>Fagaceae</taxon>
        <taxon>Quercus</taxon>
    </lineage>
</organism>
<dbReference type="InParanoid" id="A0A7N2L612"/>
<reference evidence="3 4" key="1">
    <citation type="journal article" date="2016" name="G3 (Bethesda)">
        <title>First Draft Assembly and Annotation of the Genome of a California Endemic Oak Quercus lobata Nee (Fagaceae).</title>
        <authorList>
            <person name="Sork V.L."/>
            <person name="Fitz-Gibbon S.T."/>
            <person name="Puiu D."/>
            <person name="Crepeau M."/>
            <person name="Gugger P.F."/>
            <person name="Sherman R."/>
            <person name="Stevens K."/>
            <person name="Langley C.H."/>
            <person name="Pellegrini M."/>
            <person name="Salzberg S.L."/>
        </authorList>
    </citation>
    <scope>NUCLEOTIDE SEQUENCE [LARGE SCALE GENOMIC DNA]</scope>
    <source>
        <strain evidence="3 4">cv. SW786</strain>
    </source>
</reference>
<accession>A0A7N2L612</accession>
<dbReference type="InterPro" id="IPR039335">
    <property type="entry name" value="SIB1/2"/>
</dbReference>
<keyword evidence="4" id="KW-1185">Reference proteome</keyword>
<evidence type="ECO:0000256" key="1">
    <source>
        <dbReference type="SAM" id="MobiDB-lite"/>
    </source>
</evidence>
<dbReference type="FunCoup" id="A0A7N2L612">
    <property type="interactions" value="278"/>
</dbReference>
<dbReference type="EMBL" id="LRBV02000003">
    <property type="status" value="NOT_ANNOTATED_CDS"/>
    <property type="molecule type" value="Genomic_DNA"/>
</dbReference>
<protein>
    <recommendedName>
        <fullName evidence="2">VQ domain-containing protein</fullName>
    </recommendedName>
</protein>
<evidence type="ECO:0000313" key="3">
    <source>
        <dbReference type="EnsemblPlants" id="QL03p029061:mrna:CDS:1"/>
    </source>
</evidence>
<feature type="region of interest" description="Disordered" evidence="1">
    <location>
        <begin position="1"/>
        <end position="31"/>
    </location>
</feature>
<sequence>MEMSKFANNHGLHEQPKRQNPSPTTKVKREPMKIKYISSPMLVKARNASEFRAIVQELTGQHSEDRSDPHQSYTMITNHAEPQIKMVKENVDCGVPRTVPLLELHEDYLWENFSDSFYGQ</sequence>
<feature type="domain" description="VQ" evidence="2">
    <location>
        <begin position="37"/>
        <end position="63"/>
    </location>
</feature>
<dbReference type="Proteomes" id="UP000594261">
    <property type="component" value="Chromosome 3"/>
</dbReference>
<dbReference type="PANTHER" id="PTHR33624:SF2">
    <property type="entry name" value="SIGMA FACTOR BINDING PROTEIN 1, CHLOROPLASTIC"/>
    <property type="match status" value="1"/>
</dbReference>
<proteinExistence type="predicted"/>
<evidence type="ECO:0000259" key="2">
    <source>
        <dbReference type="Pfam" id="PF05678"/>
    </source>
</evidence>
<dbReference type="AlphaFoldDB" id="A0A7N2L612"/>
<name>A0A7N2L612_QUELO</name>
<reference evidence="3" key="2">
    <citation type="submission" date="2021-01" db="UniProtKB">
        <authorList>
            <consortium name="EnsemblPlants"/>
        </authorList>
    </citation>
    <scope>IDENTIFICATION</scope>
</reference>
<dbReference type="PANTHER" id="PTHR33624">
    <property type="entry name" value="SIGMA FACTOR BINDING PROTEIN 1, CHLOROPLASTIC"/>
    <property type="match status" value="1"/>
</dbReference>
<dbReference type="InterPro" id="IPR008889">
    <property type="entry name" value="VQ"/>
</dbReference>
<dbReference type="EnsemblPlants" id="QL03p029061:mrna">
    <property type="protein sequence ID" value="QL03p029061:mrna:CDS:1"/>
    <property type="gene ID" value="QL03p029061"/>
</dbReference>
<dbReference type="Gramene" id="QL03p029061:mrna">
    <property type="protein sequence ID" value="QL03p029061:mrna:CDS:1"/>
    <property type="gene ID" value="QL03p029061"/>
</dbReference>